<dbReference type="Proteomes" id="UP000054047">
    <property type="component" value="Unassembled WGS sequence"/>
</dbReference>
<sequence length="58" mass="6568">MTNASLSFSKNSLHRTTGTNTPSILATGCIKHTVNVLNSVLLRTDRLKLTYQKFRRNF</sequence>
<reference evidence="2 3" key="1">
    <citation type="submission" date="2013-12" db="EMBL/GenBank/DDBJ databases">
        <title>Draft genome of the parsitic nematode Ancylostoma duodenale.</title>
        <authorList>
            <person name="Mitreva M."/>
        </authorList>
    </citation>
    <scope>NUCLEOTIDE SEQUENCE [LARGE SCALE GENOMIC DNA]</scope>
    <source>
        <strain evidence="2 3">Zhejiang</strain>
    </source>
</reference>
<name>A0A0C2C8F2_9BILA</name>
<gene>
    <name evidence="2" type="ORF">ANCDUO_23977</name>
</gene>
<evidence type="ECO:0000313" key="2">
    <source>
        <dbReference type="EMBL" id="KIH45972.1"/>
    </source>
</evidence>
<evidence type="ECO:0000256" key="1">
    <source>
        <dbReference type="SAM" id="MobiDB-lite"/>
    </source>
</evidence>
<dbReference type="EMBL" id="KN770493">
    <property type="protein sequence ID" value="KIH45972.1"/>
    <property type="molecule type" value="Genomic_DNA"/>
</dbReference>
<keyword evidence="3" id="KW-1185">Reference proteome</keyword>
<feature type="region of interest" description="Disordered" evidence="1">
    <location>
        <begin position="1"/>
        <end position="24"/>
    </location>
</feature>
<dbReference type="AlphaFoldDB" id="A0A0C2C8F2"/>
<protein>
    <submittedName>
        <fullName evidence="2">Uncharacterized protein</fullName>
    </submittedName>
</protein>
<proteinExistence type="predicted"/>
<evidence type="ECO:0000313" key="3">
    <source>
        <dbReference type="Proteomes" id="UP000054047"/>
    </source>
</evidence>
<organism evidence="2 3">
    <name type="scientific">Ancylostoma duodenale</name>
    <dbReference type="NCBI Taxonomy" id="51022"/>
    <lineage>
        <taxon>Eukaryota</taxon>
        <taxon>Metazoa</taxon>
        <taxon>Ecdysozoa</taxon>
        <taxon>Nematoda</taxon>
        <taxon>Chromadorea</taxon>
        <taxon>Rhabditida</taxon>
        <taxon>Rhabditina</taxon>
        <taxon>Rhabditomorpha</taxon>
        <taxon>Strongyloidea</taxon>
        <taxon>Ancylostomatidae</taxon>
        <taxon>Ancylostomatinae</taxon>
        <taxon>Ancylostoma</taxon>
    </lineage>
</organism>
<accession>A0A0C2C8F2</accession>